<reference evidence="1 2" key="2">
    <citation type="journal article" date="2018" name="Int. J. Syst. Evol. Microbiol.">
        <title>Burkholderia insecticola sp. nov., a gut symbiotic bacterium of the bean bug Riptortus pedestris.</title>
        <authorList>
            <person name="Takeshita K."/>
            <person name="Tamaki H."/>
            <person name="Ohbayashi T."/>
            <person name="Meng X.-Y."/>
            <person name="Sone T."/>
            <person name="Mitani Y."/>
            <person name="Peeters C."/>
            <person name="Kikuchi Y."/>
            <person name="Vandamme P."/>
        </authorList>
    </citation>
    <scope>NUCLEOTIDE SEQUENCE [LARGE SCALE GENOMIC DNA]</scope>
    <source>
        <strain evidence="1">RPE64</strain>
    </source>
</reference>
<name>R4WFS6_9BURK</name>
<dbReference type="KEGG" id="buo:BRPE64_ACDS06750"/>
<proteinExistence type="predicted"/>
<dbReference type="AlphaFoldDB" id="R4WFS6"/>
<dbReference type="HOGENOM" id="CLU_3341207_0_0_4"/>
<organism evidence="1 2">
    <name type="scientific">Caballeronia insecticola</name>
    <dbReference type="NCBI Taxonomy" id="758793"/>
    <lineage>
        <taxon>Bacteria</taxon>
        <taxon>Pseudomonadati</taxon>
        <taxon>Pseudomonadota</taxon>
        <taxon>Betaproteobacteria</taxon>
        <taxon>Burkholderiales</taxon>
        <taxon>Burkholderiaceae</taxon>
        <taxon>Caballeronia</taxon>
    </lineage>
</organism>
<dbReference type="EMBL" id="AP013058">
    <property type="protein sequence ID" value="BAN22429.1"/>
    <property type="molecule type" value="Genomic_DNA"/>
</dbReference>
<dbReference type="Proteomes" id="UP000013966">
    <property type="component" value="Chromosome 1"/>
</dbReference>
<evidence type="ECO:0000313" key="1">
    <source>
        <dbReference type="EMBL" id="BAN22429.1"/>
    </source>
</evidence>
<evidence type="ECO:0000313" key="2">
    <source>
        <dbReference type="Proteomes" id="UP000013966"/>
    </source>
</evidence>
<sequence length="37" mass="4029">MACGGMACRAARRESKRKRVFYAIDATPRSGADVARV</sequence>
<reference evidence="1 2" key="1">
    <citation type="journal article" date="2013" name="Genome Announc.">
        <title>Complete Genome Sequence of Burkholderia sp. Strain RPE64, Bacterial Symbiont of the Bean Bug Riptortus pedestris.</title>
        <authorList>
            <person name="Shibata T.F."/>
            <person name="Maeda T."/>
            <person name="Nikoh N."/>
            <person name="Yamaguchi K."/>
            <person name="Oshima K."/>
            <person name="Hattori M."/>
            <person name="Nishiyama T."/>
            <person name="Hasebe M."/>
            <person name="Fukatsu T."/>
            <person name="Kikuchi Y."/>
            <person name="Shigenobu S."/>
        </authorList>
    </citation>
    <scope>NUCLEOTIDE SEQUENCE [LARGE SCALE GENOMIC DNA]</scope>
</reference>
<gene>
    <name evidence="1" type="ORF">BRPE64_ACDS06750</name>
</gene>
<accession>R4WFS6</accession>
<keyword evidence="2" id="KW-1185">Reference proteome</keyword>
<protein>
    <submittedName>
        <fullName evidence="1">Uncharacterized protein</fullName>
    </submittedName>
</protein>